<evidence type="ECO:0000313" key="6">
    <source>
        <dbReference type="Proteomes" id="UP001060164"/>
    </source>
</evidence>
<evidence type="ECO:0000313" key="5">
    <source>
        <dbReference type="EMBL" id="UWP59141.1"/>
    </source>
</evidence>
<dbReference type="Pfam" id="PF00392">
    <property type="entry name" value="GntR"/>
    <property type="match status" value="1"/>
</dbReference>
<proteinExistence type="predicted"/>
<dbReference type="PROSITE" id="PS50949">
    <property type="entry name" value="HTH_GNTR"/>
    <property type="match status" value="2"/>
</dbReference>
<evidence type="ECO:0000259" key="4">
    <source>
        <dbReference type="PROSITE" id="PS50949"/>
    </source>
</evidence>
<protein>
    <submittedName>
        <fullName evidence="5">GntR family transcriptional regulator</fullName>
    </submittedName>
</protein>
<dbReference type="InterPro" id="IPR050679">
    <property type="entry name" value="Bact_HTH_transcr_reg"/>
</dbReference>
<dbReference type="InterPro" id="IPR036390">
    <property type="entry name" value="WH_DNA-bd_sf"/>
</dbReference>
<keyword evidence="3" id="KW-0804">Transcription</keyword>
<dbReference type="SMART" id="SM00345">
    <property type="entry name" value="HTH_GNTR"/>
    <property type="match status" value="2"/>
</dbReference>
<dbReference type="Gene3D" id="1.10.10.10">
    <property type="entry name" value="Winged helix-like DNA-binding domain superfamily/Winged helix DNA-binding domain"/>
    <property type="match status" value="2"/>
</dbReference>
<accession>A0ABY5VFT6</accession>
<name>A0ABY5VFT6_9FIRM</name>
<keyword evidence="2" id="KW-0238">DNA-binding</keyword>
<dbReference type="InterPro" id="IPR000524">
    <property type="entry name" value="Tscrpt_reg_HTH_GntR"/>
</dbReference>
<evidence type="ECO:0000256" key="3">
    <source>
        <dbReference type="ARBA" id="ARBA00023163"/>
    </source>
</evidence>
<sequence length="492" mass="57266">MYQEPHEYEYLYQSLVLQFECGAFLAGQTFLTQKQICRQYNVGITTVRKVMKMLSQQGYIRTASGQPATVAYQASRKLLISSLVSRRNAISDCYQGMRMLLPALYREGAKLCGDAELEMLQKTAEEIYDDMELSALYRQANAFFTKLLEPFRNGLIIDLEIDAENYLHIPYIPVDYAQDPFYQSPRRVKNRLQTAHKMIKEKRFDDFYESVLRIYNDTYQKVDQYLSLLGRHAEEMPLSKKDIPWFRTKRHSELYSRLAMTIVRRILNGEFDGQKYLPSIPRLMEEYGVMKDTASRALNLLNTLGFTQTIDKKGTVITSKDFRSVRGHVDFSDAVIRERLTLFMEALQILALTTRECTAVLPAVPEEWVGRLVKNPYMIEENQIGSQSIQVLMNYLIYSAPCNSLQNIYRQLNEMLLWGNYLMSVEVELYSGDWKKIAETVSEILTALRKNEESVLPELFERFFLQAYQSIYAVVVQLPFDEEDLPHFLTLL</sequence>
<dbReference type="Proteomes" id="UP001060164">
    <property type="component" value="Chromosome"/>
</dbReference>
<feature type="domain" description="HTH gntR-type" evidence="4">
    <location>
        <begin position="5"/>
        <end position="73"/>
    </location>
</feature>
<feature type="domain" description="HTH gntR-type" evidence="4">
    <location>
        <begin position="252"/>
        <end position="320"/>
    </location>
</feature>
<gene>
    <name evidence="5" type="ORF">NQ502_17520</name>
</gene>
<dbReference type="EMBL" id="CP102290">
    <property type="protein sequence ID" value="UWP59141.1"/>
    <property type="molecule type" value="Genomic_DNA"/>
</dbReference>
<dbReference type="InterPro" id="IPR036388">
    <property type="entry name" value="WH-like_DNA-bd_sf"/>
</dbReference>
<dbReference type="PANTHER" id="PTHR44846">
    <property type="entry name" value="MANNOSYL-D-GLYCERATE TRANSPORT/METABOLISM SYSTEM REPRESSOR MNGR-RELATED"/>
    <property type="match status" value="1"/>
</dbReference>
<organism evidence="5 6">
    <name type="scientific">Ruminococcus gauvreauii</name>
    <dbReference type="NCBI Taxonomy" id="438033"/>
    <lineage>
        <taxon>Bacteria</taxon>
        <taxon>Bacillati</taxon>
        <taxon>Bacillota</taxon>
        <taxon>Clostridia</taxon>
        <taxon>Eubacteriales</taxon>
        <taxon>Oscillospiraceae</taxon>
        <taxon>Ruminococcus</taxon>
    </lineage>
</organism>
<evidence type="ECO:0000256" key="1">
    <source>
        <dbReference type="ARBA" id="ARBA00023015"/>
    </source>
</evidence>
<keyword evidence="6" id="KW-1185">Reference proteome</keyword>
<dbReference type="RefSeq" id="WP_044983268.1">
    <property type="nucleotide sequence ID" value="NZ_CABLBR010000014.1"/>
</dbReference>
<evidence type="ECO:0000256" key="2">
    <source>
        <dbReference type="ARBA" id="ARBA00023125"/>
    </source>
</evidence>
<dbReference type="SUPFAM" id="SSF46785">
    <property type="entry name" value="Winged helix' DNA-binding domain"/>
    <property type="match status" value="2"/>
</dbReference>
<dbReference type="PANTHER" id="PTHR44846:SF1">
    <property type="entry name" value="MANNOSYL-D-GLYCERATE TRANSPORT_METABOLISM SYSTEM REPRESSOR MNGR-RELATED"/>
    <property type="match status" value="1"/>
</dbReference>
<reference evidence="5" key="1">
    <citation type="journal article" date="2022" name="Cell">
        <title>Design, construction, and in vivo augmentation of a complex gut microbiome.</title>
        <authorList>
            <person name="Cheng A.G."/>
            <person name="Ho P.Y."/>
            <person name="Aranda-Diaz A."/>
            <person name="Jain S."/>
            <person name="Yu F.B."/>
            <person name="Meng X."/>
            <person name="Wang M."/>
            <person name="Iakiviak M."/>
            <person name="Nagashima K."/>
            <person name="Zhao A."/>
            <person name="Murugkar P."/>
            <person name="Patil A."/>
            <person name="Atabakhsh K."/>
            <person name="Weakley A."/>
            <person name="Yan J."/>
            <person name="Brumbaugh A.R."/>
            <person name="Higginbottom S."/>
            <person name="Dimas A."/>
            <person name="Shiver A.L."/>
            <person name="Deutschbauer A."/>
            <person name="Neff N."/>
            <person name="Sonnenburg J.L."/>
            <person name="Huang K.C."/>
            <person name="Fischbach M.A."/>
        </authorList>
    </citation>
    <scope>NUCLEOTIDE SEQUENCE</scope>
    <source>
        <strain evidence="5">DSM 19829</strain>
    </source>
</reference>
<keyword evidence="1" id="KW-0805">Transcription regulation</keyword>